<comment type="caution">
    <text evidence="1">The sequence shown here is derived from an EMBL/GenBank/DDBJ whole genome shotgun (WGS) entry which is preliminary data.</text>
</comment>
<dbReference type="OrthoDB" id="4725912at2759"/>
<dbReference type="EMBL" id="JAGPXD010000003">
    <property type="protein sequence ID" value="KAH7363459.1"/>
    <property type="molecule type" value="Genomic_DNA"/>
</dbReference>
<name>A0A8K0TJV1_9PEZI</name>
<organism evidence="1 2">
    <name type="scientific">Plectosphaerella cucumerina</name>
    <dbReference type="NCBI Taxonomy" id="40658"/>
    <lineage>
        <taxon>Eukaryota</taxon>
        <taxon>Fungi</taxon>
        <taxon>Dikarya</taxon>
        <taxon>Ascomycota</taxon>
        <taxon>Pezizomycotina</taxon>
        <taxon>Sordariomycetes</taxon>
        <taxon>Hypocreomycetidae</taxon>
        <taxon>Glomerellales</taxon>
        <taxon>Plectosphaerellaceae</taxon>
        <taxon>Plectosphaerella</taxon>
    </lineage>
</organism>
<sequence length="192" mass="20838">MGQHPTPVEILRISKRYGGVATTIDRADPRHGSHPVWMVMSGNDGRIAVVHADPRLQNAAGGAPLGTARYHTLSHKIDVTYRGAEFRMKDDDSLSSLKSRHAFKPPGGSGEKLAWRRSTLSDGVIYFENSAGRRLACFKKKPDGSKSTPVIELYVPAATLDLDLLVVTAMAMVGYVKKDKGEDAEILGALLL</sequence>
<dbReference type="Proteomes" id="UP000813385">
    <property type="component" value="Unassembled WGS sequence"/>
</dbReference>
<reference evidence="1" key="1">
    <citation type="journal article" date="2021" name="Nat. Commun.">
        <title>Genetic determinants of endophytism in the Arabidopsis root mycobiome.</title>
        <authorList>
            <person name="Mesny F."/>
            <person name="Miyauchi S."/>
            <person name="Thiergart T."/>
            <person name="Pickel B."/>
            <person name="Atanasova L."/>
            <person name="Karlsson M."/>
            <person name="Huettel B."/>
            <person name="Barry K.W."/>
            <person name="Haridas S."/>
            <person name="Chen C."/>
            <person name="Bauer D."/>
            <person name="Andreopoulos W."/>
            <person name="Pangilinan J."/>
            <person name="LaButti K."/>
            <person name="Riley R."/>
            <person name="Lipzen A."/>
            <person name="Clum A."/>
            <person name="Drula E."/>
            <person name="Henrissat B."/>
            <person name="Kohler A."/>
            <person name="Grigoriev I.V."/>
            <person name="Martin F.M."/>
            <person name="Hacquard S."/>
        </authorList>
    </citation>
    <scope>NUCLEOTIDE SEQUENCE</scope>
    <source>
        <strain evidence="1">MPI-CAGE-AT-0016</strain>
    </source>
</reference>
<proteinExistence type="predicted"/>
<accession>A0A8K0TJV1</accession>
<keyword evidence="2" id="KW-1185">Reference proteome</keyword>
<evidence type="ECO:0000313" key="2">
    <source>
        <dbReference type="Proteomes" id="UP000813385"/>
    </source>
</evidence>
<protein>
    <submittedName>
        <fullName evidence="1">Uncharacterized protein</fullName>
    </submittedName>
</protein>
<gene>
    <name evidence="1" type="ORF">B0T11DRAFT_353687</name>
</gene>
<dbReference type="AlphaFoldDB" id="A0A8K0TJV1"/>
<evidence type="ECO:0000313" key="1">
    <source>
        <dbReference type="EMBL" id="KAH7363459.1"/>
    </source>
</evidence>